<keyword evidence="4" id="KW-0206">Cytoskeleton</keyword>
<dbReference type="InterPro" id="IPR032675">
    <property type="entry name" value="LRR_dom_sf"/>
</dbReference>
<sequence>GCAPDMTDLTELYKQLCKRYNIEEQECVQDGLAQGSTLDLSNQTLDIGTCAVLGKIMQISNVINKVSFGDCLLKEDGIKSILLGLCGNTSVKTLSLKGNSIQSSSTHALAKMLRHNNTIIRLSLEWNNLGLCSESFSSFCEALGSNSTLQYLDLRSNQLGIDCGPHLARALARNCSLSSLDVRWNNLGGTGGKALLESLHHNRTLSKIDLVGNGIPNEEISAIEMQLSQNSRSAIMTKEYTSRTGILKQQLEERERYSAQQIEYLERSLAQTDLTLNKTIKESMFQTGKLDEQLRSKSLELEALEAKYELVNSALRLSHERVTSLEAKNNALEEELQKSQEEALLHKKNDKEELEHVRSEHNQEVRLQQKTISHLEAQVGELEFKCNNQKTQIFDLKEAVCSLQSEVKGIRLECDEMMAAEAGKHKESLRNLDQQYNAEIQRLKKEHQLMEDEIREKLSNSETLRNELQSEVVALRLQISTERSSTQAQLQSLKHQLKTEQCTVVRGLEEQLHAMEESRNDGEERLRVQMASNSTLSATNAKLNAQLHALKNDLAELNIKLEGSEAEVKAAEKRVRDEFAAQLIELQQEHEKVTKLNNIIVDLKRTVSELEHQSSEYKREVRLKEDEIQKMREDETRRVGMLHTAFMSYFNTSLGSPINPR</sequence>
<protein>
    <recommendedName>
        <fullName evidence="8">Leucine-rich repeat-containing protein 45</fullName>
    </recommendedName>
</protein>
<dbReference type="SUPFAM" id="SSF52047">
    <property type="entry name" value="RNI-like"/>
    <property type="match status" value="1"/>
</dbReference>
<evidence type="ECO:0000256" key="3">
    <source>
        <dbReference type="ARBA" id="ARBA00023054"/>
    </source>
</evidence>
<dbReference type="GO" id="GO:0005886">
    <property type="term" value="C:plasma membrane"/>
    <property type="evidence" value="ECO:0007669"/>
    <property type="project" value="TreeGrafter"/>
</dbReference>
<dbReference type="GO" id="GO:0005813">
    <property type="term" value="C:centrosome"/>
    <property type="evidence" value="ECO:0007669"/>
    <property type="project" value="UniProtKB-SubCell"/>
</dbReference>
<evidence type="ECO:0000256" key="2">
    <source>
        <dbReference type="ARBA" id="ARBA00022490"/>
    </source>
</evidence>
<evidence type="ECO:0008006" key="8">
    <source>
        <dbReference type="Google" id="ProtNLM"/>
    </source>
</evidence>
<dbReference type="SMART" id="SM00368">
    <property type="entry name" value="LRR_RI"/>
    <property type="match status" value="4"/>
</dbReference>
<accession>A0AAW0XX57</accession>
<dbReference type="PANTHER" id="PTHR23170">
    <property type="entry name" value="NY-REN-58 ANTIGEN"/>
    <property type="match status" value="1"/>
</dbReference>
<dbReference type="InterPro" id="IPR001611">
    <property type="entry name" value="Leu-rich_rpt"/>
</dbReference>
<dbReference type="AlphaFoldDB" id="A0AAW0XX57"/>
<proteinExistence type="predicted"/>
<feature type="coiled-coil region" evidence="5">
    <location>
        <begin position="505"/>
        <end position="634"/>
    </location>
</feature>
<dbReference type="Proteomes" id="UP001445076">
    <property type="component" value="Unassembled WGS sequence"/>
</dbReference>
<feature type="coiled-coil region" evidence="5">
    <location>
        <begin position="294"/>
        <end position="378"/>
    </location>
</feature>
<comment type="subcellular location">
    <subcellularLocation>
        <location evidence="1">Cytoplasm</location>
        <location evidence="1">Cytoskeleton</location>
        <location evidence="1">Microtubule organizing center</location>
        <location evidence="1">Centrosome</location>
    </subcellularLocation>
</comment>
<dbReference type="EMBL" id="JARKIK010000022">
    <property type="protein sequence ID" value="KAK8744250.1"/>
    <property type="molecule type" value="Genomic_DNA"/>
</dbReference>
<evidence type="ECO:0000256" key="5">
    <source>
        <dbReference type="SAM" id="Coils"/>
    </source>
</evidence>
<comment type="caution">
    <text evidence="6">The sequence shown here is derived from an EMBL/GenBank/DDBJ whole genome shotgun (WGS) entry which is preliminary data.</text>
</comment>
<dbReference type="PANTHER" id="PTHR23170:SF3">
    <property type="entry name" value="LEUCINE-RICH REPEAT-CONTAINING PROTEIN 45"/>
    <property type="match status" value="1"/>
</dbReference>
<evidence type="ECO:0000313" key="7">
    <source>
        <dbReference type="Proteomes" id="UP001445076"/>
    </source>
</evidence>
<evidence type="ECO:0000256" key="4">
    <source>
        <dbReference type="ARBA" id="ARBA00023212"/>
    </source>
</evidence>
<evidence type="ECO:0000313" key="6">
    <source>
        <dbReference type="EMBL" id="KAK8744250.1"/>
    </source>
</evidence>
<keyword evidence="2" id="KW-0963">Cytoplasm</keyword>
<dbReference type="InterPro" id="IPR052116">
    <property type="entry name" value="Centro_Cilium_Assembly"/>
</dbReference>
<dbReference type="Gene3D" id="3.80.10.10">
    <property type="entry name" value="Ribonuclease Inhibitor"/>
    <property type="match status" value="2"/>
</dbReference>
<keyword evidence="3 5" id="KW-0175">Coiled coil</keyword>
<keyword evidence="7" id="KW-1185">Reference proteome</keyword>
<gene>
    <name evidence="6" type="ORF">OTU49_000698</name>
</gene>
<feature type="non-terminal residue" evidence="6">
    <location>
        <position position="1"/>
    </location>
</feature>
<name>A0AAW0XX57_CHEQU</name>
<feature type="coiled-coil region" evidence="5">
    <location>
        <begin position="426"/>
        <end position="478"/>
    </location>
</feature>
<reference evidence="6 7" key="1">
    <citation type="journal article" date="2024" name="BMC Genomics">
        <title>Genome assembly of redclaw crayfish (Cherax quadricarinatus) provides insights into its immune adaptation and hypoxia tolerance.</title>
        <authorList>
            <person name="Liu Z."/>
            <person name="Zheng J."/>
            <person name="Li H."/>
            <person name="Fang K."/>
            <person name="Wang S."/>
            <person name="He J."/>
            <person name="Zhou D."/>
            <person name="Weng S."/>
            <person name="Chi M."/>
            <person name="Gu Z."/>
            <person name="He J."/>
            <person name="Li F."/>
            <person name="Wang M."/>
        </authorList>
    </citation>
    <scope>NUCLEOTIDE SEQUENCE [LARGE SCALE GENOMIC DNA]</scope>
    <source>
        <strain evidence="6">ZL_2023a</strain>
    </source>
</reference>
<evidence type="ECO:0000256" key="1">
    <source>
        <dbReference type="ARBA" id="ARBA00004300"/>
    </source>
</evidence>
<dbReference type="Pfam" id="PF13516">
    <property type="entry name" value="LRR_6"/>
    <property type="match status" value="2"/>
</dbReference>
<organism evidence="6 7">
    <name type="scientific">Cherax quadricarinatus</name>
    <name type="common">Australian red claw crayfish</name>
    <dbReference type="NCBI Taxonomy" id="27406"/>
    <lineage>
        <taxon>Eukaryota</taxon>
        <taxon>Metazoa</taxon>
        <taxon>Ecdysozoa</taxon>
        <taxon>Arthropoda</taxon>
        <taxon>Crustacea</taxon>
        <taxon>Multicrustacea</taxon>
        <taxon>Malacostraca</taxon>
        <taxon>Eumalacostraca</taxon>
        <taxon>Eucarida</taxon>
        <taxon>Decapoda</taxon>
        <taxon>Pleocyemata</taxon>
        <taxon>Astacidea</taxon>
        <taxon>Parastacoidea</taxon>
        <taxon>Parastacidae</taxon>
        <taxon>Cherax</taxon>
    </lineage>
</organism>